<comment type="subcellular location">
    <subcellularLocation>
        <location evidence="1">Vacuole membrane</location>
        <topology evidence="1">Single-pass type II membrane protein</topology>
    </subcellularLocation>
</comment>
<dbReference type="Proteomes" id="UP001479436">
    <property type="component" value="Unassembled WGS sequence"/>
</dbReference>
<dbReference type="PANTHER" id="PTHR11731">
    <property type="entry name" value="PROTEASE FAMILY S9B,C DIPEPTIDYL-PEPTIDASE IV-RELATED"/>
    <property type="match status" value="1"/>
</dbReference>
<dbReference type="SUPFAM" id="SSF53474">
    <property type="entry name" value="alpha/beta-Hydrolases"/>
    <property type="match status" value="1"/>
</dbReference>
<keyword evidence="7" id="KW-1185">Reference proteome</keyword>
<dbReference type="Pfam" id="PF00326">
    <property type="entry name" value="Peptidase_S9"/>
    <property type="match status" value="1"/>
</dbReference>
<dbReference type="GO" id="GO:0008239">
    <property type="term" value="F:dipeptidyl-peptidase activity"/>
    <property type="evidence" value="ECO:0007669"/>
    <property type="project" value="UniProtKB-EC"/>
</dbReference>
<keyword evidence="3" id="KW-0720">Serine protease</keyword>
<sequence>MSTPQDNPEGYEASKIRNMTGFHHADYLLIHGTGDDNVHFQNSLNLVDSFTMARVHRYRFQAFTDSDHGINIRNATEGIYFRIVTYLAEKFQLFPNTLNIDLKMEQVLYGTQ</sequence>
<name>A0ABR2VPD4_9FUNG</name>
<organism evidence="6 7">
    <name type="scientific">Basidiobolus ranarum</name>
    <dbReference type="NCBI Taxonomy" id="34480"/>
    <lineage>
        <taxon>Eukaryota</taxon>
        <taxon>Fungi</taxon>
        <taxon>Fungi incertae sedis</taxon>
        <taxon>Zoopagomycota</taxon>
        <taxon>Entomophthoromycotina</taxon>
        <taxon>Basidiobolomycetes</taxon>
        <taxon>Basidiobolales</taxon>
        <taxon>Basidiobolaceae</taxon>
        <taxon>Basidiobolus</taxon>
    </lineage>
</organism>
<dbReference type="InterPro" id="IPR029058">
    <property type="entry name" value="AB_hydrolase_fold"/>
</dbReference>
<accession>A0ABR2VPD4</accession>
<evidence type="ECO:0000259" key="5">
    <source>
        <dbReference type="Pfam" id="PF00326"/>
    </source>
</evidence>
<protein>
    <submittedName>
        <fullName evidence="6">Dipeptidyl peptidase 4</fullName>
        <ecNumber evidence="6">3.4.14.5</ecNumber>
    </submittedName>
</protein>
<evidence type="ECO:0000256" key="3">
    <source>
        <dbReference type="ARBA" id="ARBA00022825"/>
    </source>
</evidence>
<evidence type="ECO:0000256" key="4">
    <source>
        <dbReference type="ARBA" id="ARBA00023180"/>
    </source>
</evidence>
<keyword evidence="2" id="KW-0645">Protease</keyword>
<keyword evidence="2" id="KW-0031">Aminopeptidase</keyword>
<reference evidence="6 7" key="1">
    <citation type="submission" date="2023-04" db="EMBL/GenBank/DDBJ databases">
        <title>Genome of Basidiobolus ranarum AG-B5.</title>
        <authorList>
            <person name="Stajich J.E."/>
            <person name="Carter-House D."/>
            <person name="Gryganskyi A."/>
        </authorList>
    </citation>
    <scope>NUCLEOTIDE SEQUENCE [LARGE SCALE GENOMIC DNA]</scope>
    <source>
        <strain evidence="6 7">AG-B5</strain>
    </source>
</reference>
<evidence type="ECO:0000256" key="1">
    <source>
        <dbReference type="ARBA" id="ARBA00004576"/>
    </source>
</evidence>
<evidence type="ECO:0000256" key="2">
    <source>
        <dbReference type="ARBA" id="ARBA00022438"/>
    </source>
</evidence>
<dbReference type="InterPro" id="IPR001375">
    <property type="entry name" value="Peptidase_S9_cat"/>
</dbReference>
<proteinExistence type="predicted"/>
<feature type="domain" description="Peptidase S9 prolyl oligopeptidase catalytic" evidence="5">
    <location>
        <begin position="3"/>
        <end position="92"/>
    </location>
</feature>
<keyword evidence="4" id="KW-0325">Glycoprotein</keyword>
<comment type="caution">
    <text evidence="6">The sequence shown here is derived from an EMBL/GenBank/DDBJ whole genome shotgun (WGS) entry which is preliminary data.</text>
</comment>
<evidence type="ECO:0000313" key="6">
    <source>
        <dbReference type="EMBL" id="KAK9686184.1"/>
    </source>
</evidence>
<dbReference type="PANTHER" id="PTHR11731:SF200">
    <property type="entry name" value="DIPEPTIDYL PEPTIDASE 10, ISOFORM B"/>
    <property type="match status" value="1"/>
</dbReference>
<gene>
    <name evidence="6" type="primary">dpp4_3</name>
    <name evidence="6" type="ORF">K7432_015243</name>
</gene>
<dbReference type="Gene3D" id="3.40.50.1820">
    <property type="entry name" value="alpha/beta hydrolase"/>
    <property type="match status" value="1"/>
</dbReference>
<evidence type="ECO:0000313" key="7">
    <source>
        <dbReference type="Proteomes" id="UP001479436"/>
    </source>
</evidence>
<dbReference type="InterPro" id="IPR050278">
    <property type="entry name" value="Serine_Prot_S9B/DPPIV"/>
</dbReference>
<dbReference type="EMBL" id="JASJQH010008874">
    <property type="protein sequence ID" value="KAK9686184.1"/>
    <property type="molecule type" value="Genomic_DNA"/>
</dbReference>
<keyword evidence="6" id="KW-0378">Hydrolase</keyword>
<dbReference type="EC" id="3.4.14.5" evidence="6"/>